<comment type="caution">
    <text evidence="2">The sequence shown here is derived from an EMBL/GenBank/DDBJ whole genome shotgun (WGS) entry which is preliminary data.</text>
</comment>
<gene>
    <name evidence="2" type="ORF">RHGRI_032190</name>
</gene>
<dbReference type="AlphaFoldDB" id="A0AAV6IAY7"/>
<evidence type="ECO:0000313" key="2">
    <source>
        <dbReference type="EMBL" id="KAG5525818.1"/>
    </source>
</evidence>
<accession>A0AAV6IAY7</accession>
<name>A0AAV6IAY7_9ERIC</name>
<dbReference type="PANTHER" id="PTHR48493:SF1">
    <property type="entry name" value="UBIQUITIN-LIKE DOMAIN-CONTAINING CTD PHOSPHATASE 1"/>
    <property type="match status" value="1"/>
</dbReference>
<dbReference type="Proteomes" id="UP000823749">
    <property type="component" value="Chromosome 11"/>
</dbReference>
<dbReference type="EMBL" id="JACTNZ010000011">
    <property type="protein sequence ID" value="KAG5525818.1"/>
    <property type="molecule type" value="Genomic_DNA"/>
</dbReference>
<proteinExistence type="predicted"/>
<protein>
    <recommendedName>
        <fullName evidence="4">FCP1 homology domain-containing protein</fullName>
    </recommendedName>
</protein>
<reference evidence="2" key="1">
    <citation type="submission" date="2020-08" db="EMBL/GenBank/DDBJ databases">
        <title>Plant Genome Project.</title>
        <authorList>
            <person name="Zhang R.-G."/>
        </authorList>
    </citation>
    <scope>NUCLEOTIDE SEQUENCE</scope>
    <source>
        <strain evidence="2">WSP0</strain>
        <tissue evidence="2">Leaf</tissue>
    </source>
</reference>
<sequence length="224" mass="25443">MALSQFRGPFKVVGSVFTKDEYAKVGMQLHSLVCKATEADEKLKVLKESIASEEAKKAKEKLEIWKEETARKAARSVAVSNASSFGYLANLCLLRCQNFILKFGSPYRLDQESSWFKACLGRFLLYALVFDFLGVLMVDSTVESMPYGKKLLVLDIDYTLFDHRSTAENPLELMWPYSFARSTEGFQAPRTPSCMFDDLRRNFVMNPQNGLSMKPLRRPCKSGQ</sequence>
<feature type="coiled-coil region" evidence="1">
    <location>
        <begin position="36"/>
        <end position="68"/>
    </location>
</feature>
<evidence type="ECO:0000313" key="3">
    <source>
        <dbReference type="Proteomes" id="UP000823749"/>
    </source>
</evidence>
<evidence type="ECO:0008006" key="4">
    <source>
        <dbReference type="Google" id="ProtNLM"/>
    </source>
</evidence>
<keyword evidence="3" id="KW-1185">Reference proteome</keyword>
<dbReference type="PANTHER" id="PTHR48493">
    <property type="entry name" value="UBIQUITIN-LIKE DOMAIN-CONTAINING CTD PHOSPHATASE 1"/>
    <property type="match status" value="1"/>
</dbReference>
<dbReference type="GO" id="GO:0090364">
    <property type="term" value="P:regulation of proteasome assembly"/>
    <property type="evidence" value="ECO:0007669"/>
    <property type="project" value="InterPro"/>
</dbReference>
<dbReference type="InterPro" id="IPR051658">
    <property type="entry name" value="UBLCP1"/>
</dbReference>
<evidence type="ECO:0000256" key="1">
    <source>
        <dbReference type="SAM" id="Coils"/>
    </source>
</evidence>
<organism evidence="2 3">
    <name type="scientific">Rhododendron griersonianum</name>
    <dbReference type="NCBI Taxonomy" id="479676"/>
    <lineage>
        <taxon>Eukaryota</taxon>
        <taxon>Viridiplantae</taxon>
        <taxon>Streptophyta</taxon>
        <taxon>Embryophyta</taxon>
        <taxon>Tracheophyta</taxon>
        <taxon>Spermatophyta</taxon>
        <taxon>Magnoliopsida</taxon>
        <taxon>eudicotyledons</taxon>
        <taxon>Gunneridae</taxon>
        <taxon>Pentapetalae</taxon>
        <taxon>asterids</taxon>
        <taxon>Ericales</taxon>
        <taxon>Ericaceae</taxon>
        <taxon>Ericoideae</taxon>
        <taxon>Rhodoreae</taxon>
        <taxon>Rhododendron</taxon>
    </lineage>
</organism>
<keyword evidence="1" id="KW-0175">Coiled coil</keyword>